<feature type="signal peptide" evidence="16">
    <location>
        <begin position="1"/>
        <end position="26"/>
    </location>
</feature>
<evidence type="ECO:0000259" key="17">
    <source>
        <dbReference type="PROSITE" id="PS50050"/>
    </source>
</evidence>
<evidence type="ECO:0000256" key="13">
    <source>
        <dbReference type="ARBA" id="ARBA00082647"/>
    </source>
</evidence>
<keyword evidence="7 14" id="KW-1015">Disulfide bond</keyword>
<comment type="subcellular location">
    <subcellularLocation>
        <location evidence="1">Membrane</location>
        <topology evidence="1">Single-pass type I membrane protein</topology>
    </subcellularLocation>
</comment>
<evidence type="ECO:0000256" key="12">
    <source>
        <dbReference type="ARBA" id="ARBA00072143"/>
    </source>
</evidence>
<keyword evidence="8" id="KW-0675">Receptor</keyword>
<reference evidence="18 19" key="1">
    <citation type="journal article" date="2015" name="Annu Rev Anim Biosci">
        <title>The Genome 10K Project: a way forward.</title>
        <authorList>
            <person name="Koepfli K.P."/>
            <person name="Paten B."/>
            <person name="O'Brien S.J."/>
            <person name="Koepfli K.P."/>
            <person name="Paten B."/>
            <person name="Antunes A."/>
            <person name="Belov K."/>
            <person name="Bustamante C."/>
            <person name="Castoe T.A."/>
            <person name="Clawson H."/>
            <person name="Crawford A.J."/>
            <person name="Diekhans M."/>
            <person name="Distel D."/>
            <person name="Durbin R."/>
            <person name="Earl D."/>
            <person name="Fujita M.K."/>
            <person name="Gamble T."/>
            <person name="Georges A."/>
            <person name="Gemmell N."/>
            <person name="Gilbert M.T."/>
            <person name="Graves J.M."/>
            <person name="Green R.E."/>
            <person name="Hickey G."/>
            <person name="Jarvis E.D."/>
            <person name="Johnson W."/>
            <person name="Komissarov A."/>
            <person name="Korf I."/>
            <person name="Kuhn R."/>
            <person name="Larkin D.M."/>
            <person name="Lewin H."/>
            <person name="Lopez J.V."/>
            <person name="Ma J."/>
            <person name="Marques-Bonet T."/>
            <person name="Miller W."/>
            <person name="Murphy R."/>
            <person name="Pevzner P."/>
            <person name="Shapiro B."/>
            <person name="Steiner C."/>
            <person name="Tamazian G."/>
            <person name="Venkatesh B."/>
            <person name="Wang J."/>
            <person name="Wayne R."/>
            <person name="Wiley E."/>
            <person name="Yang H."/>
            <person name="Zhang G."/>
            <person name="Haussler D."/>
            <person name="Ryder O."/>
            <person name="O'Brien S.J."/>
        </authorList>
    </citation>
    <scope>NUCLEOTIDE SEQUENCE</scope>
</reference>
<dbReference type="GO" id="GO:0005031">
    <property type="term" value="F:tumor necrosis factor receptor activity"/>
    <property type="evidence" value="ECO:0007669"/>
    <property type="project" value="InterPro"/>
</dbReference>
<reference evidence="18 19" key="2">
    <citation type="journal article" date="2018" name="Annu Rev Anim Biosci">
        <title>Bat Biology, Genomes, and the Bat1K Project: To Generate Chromosome-Level Genomes for All Living Bat Species.</title>
        <authorList>
            <person name="Teeling E.C."/>
            <person name="Vernes S.C."/>
            <person name="Davalos L.M."/>
            <person name="Ray D.A."/>
            <person name="Gilbert M.T.P."/>
            <person name="Myers E."/>
        </authorList>
    </citation>
    <scope>NUCLEOTIDE SEQUENCE</scope>
</reference>
<dbReference type="CDD" id="cd13406">
    <property type="entry name" value="TNFRSF4"/>
    <property type="match status" value="1"/>
</dbReference>
<feature type="repeat" description="TNFR-Cys" evidence="14">
    <location>
        <begin position="29"/>
        <end position="63"/>
    </location>
</feature>
<keyword evidence="6" id="KW-0472">Membrane</keyword>
<feature type="region of interest" description="Disordered" evidence="15">
    <location>
        <begin position="161"/>
        <end position="234"/>
    </location>
</feature>
<keyword evidence="19" id="KW-1185">Reference proteome</keyword>
<dbReference type="OMA" id="HRCCHEC"/>
<dbReference type="PANTHER" id="PTHR47881">
    <property type="entry name" value="TUMOR NECROSIS FACTOR RECEPTOR SUBFAMILY MEMBER 4"/>
    <property type="match status" value="1"/>
</dbReference>
<evidence type="ECO:0000256" key="7">
    <source>
        <dbReference type="ARBA" id="ARBA00023157"/>
    </source>
</evidence>
<dbReference type="PROSITE" id="PS00652">
    <property type="entry name" value="TNFR_NGFR_1"/>
    <property type="match status" value="1"/>
</dbReference>
<protein>
    <recommendedName>
        <fullName evidence="12">Tumor necrosis factor receptor superfamily member 4</fullName>
    </recommendedName>
    <alternativeName>
        <fullName evidence="13">OX40L receptor</fullName>
    </alternativeName>
</protein>
<evidence type="ECO:0000256" key="1">
    <source>
        <dbReference type="ARBA" id="ARBA00004479"/>
    </source>
</evidence>
<dbReference type="AlphaFoldDB" id="A0A671EN63"/>
<keyword evidence="5" id="KW-1133">Transmembrane helix</keyword>
<dbReference type="Pfam" id="PF00020">
    <property type="entry name" value="TNFR_c6"/>
    <property type="match status" value="2"/>
</dbReference>
<feature type="repeat" description="TNFR-Cys" evidence="14">
    <location>
        <begin position="65"/>
        <end position="107"/>
    </location>
</feature>
<dbReference type="GeneTree" id="ENSGT00730000111452"/>
<feature type="domain" description="TNFR-Cys" evidence="17">
    <location>
        <begin position="65"/>
        <end position="107"/>
    </location>
</feature>
<proteinExistence type="predicted"/>
<comment type="subunit">
    <text evidence="11">Interacts with TRAF2, TRAF3 and TRAF5.</text>
</comment>
<dbReference type="FunFam" id="2.10.50.10:FF:000026">
    <property type="entry name" value="Tumor necrosis factor receptor superfamily member 4"/>
    <property type="match status" value="1"/>
</dbReference>
<organism evidence="18 19">
    <name type="scientific">Rhinolophus ferrumequinum</name>
    <name type="common">Greater horseshoe bat</name>
    <dbReference type="NCBI Taxonomy" id="59479"/>
    <lineage>
        <taxon>Eukaryota</taxon>
        <taxon>Metazoa</taxon>
        <taxon>Chordata</taxon>
        <taxon>Craniata</taxon>
        <taxon>Vertebrata</taxon>
        <taxon>Euteleostomi</taxon>
        <taxon>Mammalia</taxon>
        <taxon>Eutheria</taxon>
        <taxon>Laurasiatheria</taxon>
        <taxon>Chiroptera</taxon>
        <taxon>Yinpterochiroptera</taxon>
        <taxon>Rhinolophoidea</taxon>
        <taxon>Rhinolophidae</taxon>
        <taxon>Rhinolophinae</taxon>
        <taxon>Rhinolophus</taxon>
    </lineage>
</organism>
<evidence type="ECO:0000256" key="10">
    <source>
        <dbReference type="ARBA" id="ARBA00054481"/>
    </source>
</evidence>
<gene>
    <name evidence="18" type="primary">TNFRSF4</name>
</gene>
<evidence type="ECO:0000256" key="2">
    <source>
        <dbReference type="ARBA" id="ARBA00022692"/>
    </source>
</evidence>
<keyword evidence="9" id="KW-0325">Glycoprotein</keyword>
<dbReference type="InParanoid" id="A0A671EN63"/>
<evidence type="ECO:0000256" key="14">
    <source>
        <dbReference type="PROSITE-ProRule" id="PRU00206"/>
    </source>
</evidence>
<dbReference type="SMART" id="SM00208">
    <property type="entry name" value="TNFR"/>
    <property type="match status" value="3"/>
</dbReference>
<evidence type="ECO:0000313" key="18">
    <source>
        <dbReference type="Ensembl" id="ENSRFEP00010014819.1"/>
    </source>
</evidence>
<dbReference type="SUPFAM" id="SSF57586">
    <property type="entry name" value="TNF receptor-like"/>
    <property type="match status" value="3"/>
</dbReference>
<reference evidence="18" key="5">
    <citation type="submission" date="2025-09" db="UniProtKB">
        <authorList>
            <consortium name="Ensembl"/>
        </authorList>
    </citation>
    <scope>IDENTIFICATION</scope>
</reference>
<reference evidence="18" key="4">
    <citation type="submission" date="2025-08" db="UniProtKB">
        <authorList>
            <consortium name="Ensembl"/>
        </authorList>
    </citation>
    <scope>IDENTIFICATION</scope>
</reference>
<comment type="function">
    <text evidence="10">Receptor for TNFSF4/OX40L/GP34. Is a costimulatory molecule implicated in long-term T-cell immunity.</text>
</comment>
<feature type="disulfide bond" evidence="14">
    <location>
        <begin position="42"/>
        <end position="55"/>
    </location>
</feature>
<feature type="domain" description="TNFR-Cys" evidence="17">
    <location>
        <begin position="29"/>
        <end position="63"/>
    </location>
</feature>
<evidence type="ECO:0000256" key="6">
    <source>
        <dbReference type="ARBA" id="ARBA00023136"/>
    </source>
</evidence>
<keyword evidence="2" id="KW-0812">Transmembrane</keyword>
<dbReference type="InterPro" id="IPR001368">
    <property type="entry name" value="TNFR/NGFR_Cys_rich_reg"/>
</dbReference>
<feature type="chain" id="PRO_5025423502" description="Tumor necrosis factor receptor superfamily member 4" evidence="16">
    <location>
        <begin position="27"/>
        <end position="319"/>
    </location>
</feature>
<dbReference type="InterPro" id="IPR034022">
    <property type="entry name" value="TNFRSF4_N"/>
</dbReference>
<evidence type="ECO:0000256" key="5">
    <source>
        <dbReference type="ARBA" id="ARBA00022989"/>
    </source>
</evidence>
<dbReference type="GO" id="GO:0006954">
    <property type="term" value="P:inflammatory response"/>
    <property type="evidence" value="ECO:0007669"/>
    <property type="project" value="InterPro"/>
</dbReference>
<evidence type="ECO:0000256" key="15">
    <source>
        <dbReference type="SAM" id="MobiDB-lite"/>
    </source>
</evidence>
<feature type="compositionally biased region" description="Low complexity" evidence="15">
    <location>
        <begin position="277"/>
        <end position="297"/>
    </location>
</feature>
<dbReference type="FunCoup" id="A0A671EN63">
    <property type="interactions" value="14"/>
</dbReference>
<dbReference type="PROSITE" id="PS50050">
    <property type="entry name" value="TNFR_NGFR_2"/>
    <property type="match status" value="2"/>
</dbReference>
<evidence type="ECO:0000256" key="16">
    <source>
        <dbReference type="SAM" id="SignalP"/>
    </source>
</evidence>
<reference evidence="19" key="3">
    <citation type="submission" date="2018-12" db="EMBL/GenBank/DDBJ databases">
        <title>G10K-VGP greater horseshoe bat female genome, primary haplotype.</title>
        <authorList>
            <person name="Teeling E."/>
            <person name="Myers G."/>
            <person name="Vernes S."/>
            <person name="Pippel M."/>
            <person name="Winkler S."/>
            <person name="Fedrigo O."/>
            <person name="Rhie A."/>
            <person name="Koren S."/>
            <person name="Phillippy A."/>
            <person name="Lewin H."/>
            <person name="Damas J."/>
            <person name="Howe K."/>
            <person name="Mountcastle J."/>
            <person name="Jarvis E.D."/>
        </authorList>
    </citation>
    <scope>NUCLEOTIDE SEQUENCE [LARGE SCALE GENOMIC DNA]</scope>
</reference>
<keyword evidence="4" id="KW-0677">Repeat</keyword>
<evidence type="ECO:0000256" key="9">
    <source>
        <dbReference type="ARBA" id="ARBA00023180"/>
    </source>
</evidence>
<comment type="caution">
    <text evidence="14">Lacks conserved residue(s) required for the propagation of feature annotation.</text>
</comment>
<dbReference type="Proteomes" id="UP000472240">
    <property type="component" value="Chromosome 9"/>
</dbReference>
<sequence length="319" mass="34084">MCVGAQPPRASYASLLFLGLVLGSTAQQNCAGDTYRSGNKCCHECQPGYWMESRCTQDHDTICIPCKDGFYNEGVNYDEACKPCTQCNQRSGSEIKWKCSATRDTVCHCRPGTQPQGGSYKHGVDCAPCPQGHFSPGNNQACKPWTNCTLAGKRTLKAATNSSDALCENRRPPATLPSETRGPPARPPTPQPTTAWPRTSQAPSTPPTEPPKGKGACHRPSRAPQWKGGWTWDGAAHGPRGALLPAVDPFLGWTPLQQAPRCRPRAGCHPGPGPGPGAAWPRGGRTDPAPALQGLQAAAHCHQVPRGRQLPDPHPRGAR</sequence>
<dbReference type="Gene3D" id="2.10.50.10">
    <property type="entry name" value="Tumor Necrosis Factor Receptor, subunit A, domain 2"/>
    <property type="match status" value="2"/>
</dbReference>
<keyword evidence="3 16" id="KW-0732">Signal</keyword>
<evidence type="ECO:0000256" key="8">
    <source>
        <dbReference type="ARBA" id="ARBA00023170"/>
    </source>
</evidence>
<evidence type="ECO:0000313" key="19">
    <source>
        <dbReference type="Proteomes" id="UP000472240"/>
    </source>
</evidence>
<dbReference type="GO" id="GO:0009897">
    <property type="term" value="C:external side of plasma membrane"/>
    <property type="evidence" value="ECO:0007669"/>
    <property type="project" value="TreeGrafter"/>
</dbReference>
<feature type="disulfide bond" evidence="14">
    <location>
        <begin position="66"/>
        <end position="81"/>
    </location>
</feature>
<accession>A0A671EN63</accession>
<dbReference type="PANTHER" id="PTHR47881:SF1">
    <property type="entry name" value="TUMOR NECROSIS FACTOR RECEPTOR SUPERFAMILY MEMBER 4"/>
    <property type="match status" value="1"/>
</dbReference>
<name>A0A671EN63_RHIFE</name>
<evidence type="ECO:0000256" key="11">
    <source>
        <dbReference type="ARBA" id="ARBA00063202"/>
    </source>
</evidence>
<feature type="disulfide bond" evidence="14">
    <location>
        <begin position="45"/>
        <end position="63"/>
    </location>
</feature>
<dbReference type="InterPro" id="IPR020445">
    <property type="entry name" value="TNFR_4"/>
</dbReference>
<evidence type="ECO:0000256" key="4">
    <source>
        <dbReference type="ARBA" id="ARBA00022737"/>
    </source>
</evidence>
<evidence type="ECO:0000256" key="3">
    <source>
        <dbReference type="ARBA" id="ARBA00022729"/>
    </source>
</evidence>
<dbReference type="FunFam" id="2.10.50.10:FF:000038">
    <property type="entry name" value="Tumor necrosis factor receptor superfamily member 4"/>
    <property type="match status" value="1"/>
</dbReference>
<dbReference type="Ensembl" id="ENSRFET00010016192.1">
    <property type="protein sequence ID" value="ENSRFEP00010014819.1"/>
    <property type="gene ID" value="ENSRFEG00010009994.1"/>
</dbReference>
<feature type="region of interest" description="Disordered" evidence="15">
    <location>
        <begin position="261"/>
        <end position="297"/>
    </location>
</feature>